<feature type="compositionally biased region" description="Basic and acidic residues" evidence="1">
    <location>
        <begin position="443"/>
        <end position="453"/>
    </location>
</feature>
<organism evidence="3 4">
    <name type="scientific">Stylonychia lemnae</name>
    <name type="common">Ciliate</name>
    <dbReference type="NCBI Taxonomy" id="5949"/>
    <lineage>
        <taxon>Eukaryota</taxon>
        <taxon>Sar</taxon>
        <taxon>Alveolata</taxon>
        <taxon>Ciliophora</taxon>
        <taxon>Intramacronucleata</taxon>
        <taxon>Spirotrichea</taxon>
        <taxon>Stichotrichia</taxon>
        <taxon>Sporadotrichida</taxon>
        <taxon>Oxytrichidae</taxon>
        <taxon>Stylonychinae</taxon>
        <taxon>Stylonychia</taxon>
    </lineage>
</organism>
<keyword evidence="2" id="KW-1133">Transmembrane helix</keyword>
<feature type="region of interest" description="Disordered" evidence="1">
    <location>
        <begin position="1"/>
        <end position="44"/>
    </location>
</feature>
<gene>
    <name evidence="3" type="primary">Contig3493.g3732</name>
    <name evidence="3" type="ORF">STYLEM_19173</name>
</gene>
<feature type="compositionally biased region" description="Basic and acidic residues" evidence="1">
    <location>
        <begin position="462"/>
        <end position="477"/>
    </location>
</feature>
<evidence type="ECO:0000313" key="3">
    <source>
        <dbReference type="EMBL" id="CDW90033.1"/>
    </source>
</evidence>
<feature type="transmembrane region" description="Helical" evidence="2">
    <location>
        <begin position="237"/>
        <end position="256"/>
    </location>
</feature>
<feature type="compositionally biased region" description="Basic residues" evidence="1">
    <location>
        <begin position="503"/>
        <end position="512"/>
    </location>
</feature>
<feature type="transmembrane region" description="Helical" evidence="2">
    <location>
        <begin position="539"/>
        <end position="563"/>
    </location>
</feature>
<keyword evidence="2" id="KW-0812">Transmembrane</keyword>
<reference evidence="3 4" key="1">
    <citation type="submission" date="2014-06" db="EMBL/GenBank/DDBJ databases">
        <authorList>
            <person name="Swart Estienne"/>
        </authorList>
    </citation>
    <scope>NUCLEOTIDE SEQUENCE [LARGE SCALE GENOMIC DNA]</scope>
    <source>
        <strain evidence="3 4">130c</strain>
    </source>
</reference>
<dbReference type="Proteomes" id="UP000039865">
    <property type="component" value="Unassembled WGS sequence"/>
</dbReference>
<sequence length="626" mass="71956">MPNQGQQPIVLPGDQYPSVNQHTEEEKQANQNNSQQQQRNQAQPGFNQQFQQMLPMMPPPYMHPAYYQHGMMPPPPPFPMHPHHQHMFAAPPQPQFLDQRCFNLVKAKKSVKRLGTCQIVSHFILVLINGISILCNLYFLFTLGAWSKMIIHDKSGKSHTVQIEESGLVIMTLITIAMQALLLKWGLVGFKTFKPIVKDLKKQELDGMLSTQSHDSVEPVVKRSKQIKKFKKISTKVFIGTLVLIFLSSLYTRFFFQSTADTFLDAYYGENNQTQDGINSKQKDQLFKNSFKLKDTHDGFNYDSSSQGFSNPAFLDFPPPLPRSFFDNFTSNDSQNFTDFINGFPSDFNNLTFFERAPHHQGFMRFNQSTFNDSMLQPGFFGQLMNQSFDFLNQTIQQLNSTFSGFGQNFSHPPPQHRQFKNQSQRNEGNQTYFRRPFGGIDYRPENDQREFRNNQSFSHGQKREETRDQRGEDRNRRWGGSNFDQEEEEDWENIRGSSKDSNRKHRPHHKKGEFDVDFNFDEMSKDEAKQAVTQIINWVALASFIWSVVVLACVGGCCLLAINKAKRSQKLREAYLQQQQPSNSGIQVGLAQPNSNGFQKVPTDESDLSSNNNVIPRGVVVNSLH</sequence>
<feature type="transmembrane region" description="Helical" evidence="2">
    <location>
        <begin position="166"/>
        <end position="188"/>
    </location>
</feature>
<dbReference type="EMBL" id="CCKQ01018094">
    <property type="protein sequence ID" value="CDW90033.1"/>
    <property type="molecule type" value="Genomic_DNA"/>
</dbReference>
<name>A0A078B902_STYLE</name>
<evidence type="ECO:0000313" key="4">
    <source>
        <dbReference type="Proteomes" id="UP000039865"/>
    </source>
</evidence>
<proteinExistence type="predicted"/>
<keyword evidence="4" id="KW-1185">Reference proteome</keyword>
<dbReference type="InParanoid" id="A0A078B902"/>
<keyword evidence="2" id="KW-0472">Membrane</keyword>
<feature type="compositionally biased region" description="Polar residues" evidence="1">
    <location>
        <begin position="421"/>
        <end position="433"/>
    </location>
</feature>
<feature type="region of interest" description="Disordered" evidence="1">
    <location>
        <begin position="403"/>
        <end position="513"/>
    </location>
</feature>
<protein>
    <recommendedName>
        <fullName evidence="5">Transmembrane protein</fullName>
    </recommendedName>
</protein>
<dbReference type="AlphaFoldDB" id="A0A078B902"/>
<feature type="transmembrane region" description="Helical" evidence="2">
    <location>
        <begin position="119"/>
        <end position="146"/>
    </location>
</feature>
<evidence type="ECO:0000256" key="1">
    <source>
        <dbReference type="SAM" id="MobiDB-lite"/>
    </source>
</evidence>
<evidence type="ECO:0000256" key="2">
    <source>
        <dbReference type="SAM" id="Phobius"/>
    </source>
</evidence>
<feature type="compositionally biased region" description="Low complexity" evidence="1">
    <location>
        <begin position="29"/>
        <end position="44"/>
    </location>
</feature>
<evidence type="ECO:0008006" key="5">
    <source>
        <dbReference type="Google" id="ProtNLM"/>
    </source>
</evidence>
<accession>A0A078B902</accession>